<sequence length="261" mass="26233">MTGRGQLGAALAVEWLKFRRARPVMFTSVFLVLGVPVMTVASVLSLEGANPLLAVKAEGVIGAGGWEGFFVGAGTISAVGGLLGFGVVTGWVFGREFTDGTVGSLFLAAVSRTATAAAKLLLILAWALAVAVALTFTLVAAGLLSGTAGGPGDPVIPVLTVKFLLITATTALLALPCAWAATLGRGYLAAIGAVIAIVVLAQLAAMVGLGGWFPFAAPGLWASQRGAGTDATTAVQVLLSLPLGALAAGLTLRSWHRLVLS</sequence>
<dbReference type="AlphaFoldDB" id="A0A6J4I009"/>
<evidence type="ECO:0000313" key="2">
    <source>
        <dbReference type="EMBL" id="CAA9236515.1"/>
    </source>
</evidence>
<keyword evidence="1" id="KW-1133">Transmembrane helix</keyword>
<organism evidence="2">
    <name type="scientific">uncultured Arthrobacter sp</name>
    <dbReference type="NCBI Taxonomy" id="114050"/>
    <lineage>
        <taxon>Bacteria</taxon>
        <taxon>Bacillati</taxon>
        <taxon>Actinomycetota</taxon>
        <taxon>Actinomycetes</taxon>
        <taxon>Micrococcales</taxon>
        <taxon>Micrococcaceae</taxon>
        <taxon>Arthrobacter</taxon>
        <taxon>environmental samples</taxon>
    </lineage>
</organism>
<protein>
    <submittedName>
        <fullName evidence="2">Uncharacterized protein</fullName>
    </submittedName>
</protein>
<feature type="transmembrane region" description="Helical" evidence="1">
    <location>
        <begin position="24"/>
        <end position="46"/>
    </location>
</feature>
<feature type="transmembrane region" description="Helical" evidence="1">
    <location>
        <begin position="120"/>
        <end position="143"/>
    </location>
</feature>
<dbReference type="RefSeq" id="WP_294566748.1">
    <property type="nucleotide sequence ID" value="NZ_CADCTE010000083.1"/>
</dbReference>
<evidence type="ECO:0000256" key="1">
    <source>
        <dbReference type="SAM" id="Phobius"/>
    </source>
</evidence>
<reference evidence="2" key="1">
    <citation type="submission" date="2020-02" db="EMBL/GenBank/DDBJ databases">
        <authorList>
            <person name="Meier V. D."/>
        </authorList>
    </citation>
    <scope>NUCLEOTIDE SEQUENCE</scope>
    <source>
        <strain evidence="2">AVDCRST_MAG83</strain>
    </source>
</reference>
<feature type="transmembrane region" description="Helical" evidence="1">
    <location>
        <begin position="66"/>
        <end position="93"/>
    </location>
</feature>
<feature type="transmembrane region" description="Helical" evidence="1">
    <location>
        <begin position="233"/>
        <end position="252"/>
    </location>
</feature>
<name>A0A6J4I009_9MICC</name>
<dbReference type="EMBL" id="CADCTE010000083">
    <property type="protein sequence ID" value="CAA9236515.1"/>
    <property type="molecule type" value="Genomic_DNA"/>
</dbReference>
<feature type="transmembrane region" description="Helical" evidence="1">
    <location>
        <begin position="187"/>
        <end position="213"/>
    </location>
</feature>
<gene>
    <name evidence="2" type="ORF">AVDCRST_MAG83-1417</name>
</gene>
<feature type="transmembrane region" description="Helical" evidence="1">
    <location>
        <begin position="155"/>
        <end position="175"/>
    </location>
</feature>
<keyword evidence="1" id="KW-0812">Transmembrane</keyword>
<dbReference type="Pfam" id="PF12730">
    <property type="entry name" value="ABC2_membrane_4"/>
    <property type="match status" value="1"/>
</dbReference>
<keyword evidence="1" id="KW-0472">Membrane</keyword>
<proteinExistence type="predicted"/>
<accession>A0A6J4I009</accession>